<organism evidence="1 2">
    <name type="scientific">Entamoeba histolytica</name>
    <dbReference type="NCBI Taxonomy" id="5759"/>
    <lineage>
        <taxon>Eukaryota</taxon>
        <taxon>Amoebozoa</taxon>
        <taxon>Evosea</taxon>
        <taxon>Archamoebae</taxon>
        <taxon>Mastigamoebida</taxon>
        <taxon>Entamoebidae</taxon>
        <taxon>Entamoeba</taxon>
    </lineage>
</organism>
<evidence type="ECO:0000313" key="2">
    <source>
        <dbReference type="Proteomes" id="UP000078387"/>
    </source>
</evidence>
<comment type="caution">
    <text evidence="1">The sequence shown here is derived from an EMBL/GenBank/DDBJ whole genome shotgun (WGS) entry which is preliminary data.</text>
</comment>
<evidence type="ECO:0000313" key="1">
    <source>
        <dbReference type="EMBL" id="GAT97528.1"/>
    </source>
</evidence>
<dbReference type="AlphaFoldDB" id="A0A175JVS3"/>
<dbReference type="VEuPathDB" id="AmoebaDB:KM1_326780"/>
<gene>
    <name evidence="1" type="ORF">CL6EHI_199980</name>
</gene>
<dbReference type="Proteomes" id="UP000078387">
    <property type="component" value="Unassembled WGS sequence"/>
</dbReference>
<protein>
    <submittedName>
        <fullName evidence="1">Uncharacterized protein</fullName>
    </submittedName>
</protein>
<dbReference type="VEuPathDB" id="AmoebaDB:EHI5A_271050"/>
<reference evidence="1 2" key="1">
    <citation type="submission" date="2016-05" db="EMBL/GenBank/DDBJ databases">
        <title>First whole genome sequencing of Entamoeba histolytica HM1:IMSS-clone-6.</title>
        <authorList>
            <person name="Mukherjee Avik.K."/>
            <person name="Izumyama S."/>
            <person name="Nakada-Tsukui K."/>
            <person name="Nozaki T."/>
        </authorList>
    </citation>
    <scope>NUCLEOTIDE SEQUENCE [LARGE SCALE GENOMIC DNA]</scope>
    <source>
        <strain evidence="1 2">HM1:IMSS clone 6</strain>
    </source>
</reference>
<accession>A0A175JVS3</accession>
<proteinExistence type="predicted"/>
<sequence>MDSIVKKVVFCLIRNKRFMRVKEISKLMKVDNRRVYDVVNLLSIFPNEEESFVIRMNKDNIFYFKWRYCFIDDINIKDRLQELVKRNCLLFNRVNALKANINKKIPFKKFALEVFKSDEEMPEDIQLLLIQLNSSYFYFSRIINSNLYCFC</sequence>
<dbReference type="VEuPathDB" id="AmoebaDB:EHI_199980"/>
<dbReference type="EMBL" id="BDEQ01000001">
    <property type="protein sequence ID" value="GAT97528.1"/>
    <property type="molecule type" value="Genomic_DNA"/>
</dbReference>
<name>A0A175JVS3_ENTHI</name>